<dbReference type="GO" id="GO:0016020">
    <property type="term" value="C:membrane"/>
    <property type="evidence" value="ECO:0007669"/>
    <property type="project" value="InterPro"/>
</dbReference>
<feature type="domain" description="Duffy-antigen binding" evidence="4">
    <location>
        <begin position="129"/>
        <end position="314"/>
    </location>
</feature>
<reference evidence="9 10" key="2">
    <citation type="submission" date="2013-02" db="EMBL/GenBank/DDBJ databases">
        <title>The Genome Sequence of Plasmodium falciparum Palo Alto/Uganda.</title>
        <authorList>
            <consortium name="The Broad Institute Genome Sequencing Platform"/>
            <consortium name="The Broad Institute Genome Sequencing Center for Infectious Disease"/>
            <person name="Neafsey D."/>
            <person name="Cheeseman I."/>
            <person name="Volkman S."/>
            <person name="Adams J."/>
            <person name="Walker B."/>
            <person name="Young S.K."/>
            <person name="Zeng Q."/>
            <person name="Gargeya S."/>
            <person name="Fitzgerald M."/>
            <person name="Haas B."/>
            <person name="Abouelleil A."/>
            <person name="Alvarado L."/>
            <person name="Arachchi H.M."/>
            <person name="Berlin A.M."/>
            <person name="Chapman S.B."/>
            <person name="Dewar J."/>
            <person name="Goldberg J."/>
            <person name="Griggs A."/>
            <person name="Gujja S."/>
            <person name="Hansen M."/>
            <person name="Howarth C."/>
            <person name="Imamovic A."/>
            <person name="Larimer J."/>
            <person name="McCowan C."/>
            <person name="Murphy C."/>
            <person name="Neiman D."/>
            <person name="Pearson M."/>
            <person name="Priest M."/>
            <person name="Roberts A."/>
            <person name="Saif S."/>
            <person name="Shea T."/>
            <person name="Sisk P."/>
            <person name="Sykes S."/>
            <person name="Wortman J."/>
            <person name="Nusbaum C."/>
            <person name="Birren B."/>
        </authorList>
    </citation>
    <scope>NUCLEOTIDE SEQUENCE [LARGE SCALE GENOMIC DNA]</scope>
    <source>
        <strain evidence="9 10">Palo Alto/Uganda</strain>
    </source>
</reference>
<feature type="region of interest" description="Disordered" evidence="1">
    <location>
        <begin position="1886"/>
        <end position="1906"/>
    </location>
</feature>
<feature type="region of interest" description="Disordered" evidence="1">
    <location>
        <begin position="714"/>
        <end position="845"/>
    </location>
</feature>
<feature type="domain" description="Duffy-binding-like" evidence="3">
    <location>
        <begin position="575"/>
        <end position="721"/>
    </location>
</feature>
<dbReference type="Gene3D" id="1.20.58.1930">
    <property type="match status" value="2"/>
</dbReference>
<feature type="domain" description="Duffy-binding-like" evidence="8">
    <location>
        <begin position="1482"/>
        <end position="1631"/>
    </location>
</feature>
<evidence type="ECO:0000259" key="5">
    <source>
        <dbReference type="Pfam" id="PF15445"/>
    </source>
</evidence>
<feature type="region of interest" description="Disordered" evidence="1">
    <location>
        <begin position="1"/>
        <end position="21"/>
    </location>
</feature>
<sequence length="3008" mass="346898">MGSSHSTNDTKSPTLSESHKSARNVLENIGIKIYNQEIKKKNPYEQQLKGTLSRAQFVDALSSRYGYVRNSDGNSCNLDHLFHTNIKTGYNEGRKPCYGREQNRFDENAEAYCNSDKIRGNENNSNGTACAPPRRRHICDQNLEFLDNKNTNTTHDLLGNVLVTAKYEGNYIVNDHPDKNSNGNKSGICTSLARSFADIGDIVRGRDMFLPNKDDKVQKGLQVVFKKIYKSLTPEARKHYAHGDGSGNYSKLREDWWTINREQIWKALTCSAPYYADYFRKGSDGTLHFSSHGKCGHNEGAPPTYLDYVPQFLRWFEEWSEEFCRIKKIKMDKTKDECIGENNGKNCSREGYDCNKTNLKLNEIFVDLDCPRCEKACTSYNEWIENKQKEFNKQKRKYEKEMDDTEKPDNNENGIYNKKFYDELKTSYKEVNRFFDLLNKGPICEHIDKKIPMDYNNTEKTFSSSEYCKSCPIFNLKCANGKCNSLDDISCPNIPTMSNISTYKNGSPTDIYILVNDSNKRELSNDLPDFKKCDIFKKLGQQKWNCKYKCNLHVCEQKNFEYGIDDEKHMLIEVLIKRWLKYFLNDYNKIKEKLNRCMNNEKNEVVCIKDCYKNCVCVGKWIKKKEEEWQNIKSRYVQQYNNNDKDVSSKLKKFLKQDMFKNYIKNALNNGERLDSMKESSGCKESSKSNGKSCENNDVITILLNRLQNKITTCKTQHDQSKNENCFKTLPPPPPRRRRHQGRRRRVRSVRVPRRRRLPQNVVVGGAGRSLTPAGVGRALNPRDPNHADDQEEDDGQEADTDHVDENVEPEAEEKTEAEAKAEAPTSTQQPQEPQGPSATPEVEPPCDIVEEHFKLKDDNTGGIEKCYPKTNGQYPQWDCTMTNVKTEHNGACMPPRRQKLCVINLEHLTGNTTVDLREAFIKCAAVETFFLWHKYKVDKEIEKKKEKTEQDGRVYKPSIPNELDEDLKKGTIPEDFKRQMFYTFGDYRDFLFGTDISKLNRHTKALKDNIDRIFNDIGKTPNGHERQKFWENYGEDIWHGMLCALSYNTETKKMDNDVRNKLMDPQNNNTYNNVKFSGGNTNVSTFAQRPQFLRWFTEWGDEYCRERKKKENEVEKKCKNDYEGCKITNGSSNCGKACKEYEDYITEKKKQYDSQKGKFDTDKNKGNEEYENYTGKESHEYLKDKCLNSSCNCIEKVKSNLNYWKKPHTTYEKTSLQNKCSCPPPPCEIVDKTLGDKSSMGYVEGCRKKYMTRGLEGWECNSGNEDGDVCIPPRRQKLYVYELETFNGKTQEDLRQAFIKSAAVETFFSWHEFKKEKEIENKEKAQLVYKTTGPNEFDKKLESGEIPEEFKRRMCYTLGDYRDIFFGKDLIKDKDNNNISTKITEILKKEKEGHKSPTAEEWWTKYAKDIWEGMLCALSYDTKTKIKNQDVYTQLTSTGKKNTYETVIFEGGFNRDKTPKTAITKVEDFSRRPTYFRWLQEWGEEFCRKRKIKLDKIIYECRGDRGGHYYCSGDGYDCTDNDPKYNNINASLNCRDCHEQCTNYKKWIKNKQKEYDNQKKKYKMEITKLQVNSPNNKHDKEFYKDIIEKNGYLCVEDFLKSLNHCNADQSNNDQDNKIDFNVPLKTFSPSTYCKACPLYGLKKIKGIYKPIDEEDYKGNEGSETKENDKSPTDIEVLVLGHKGDLNDKQLNNDCTNTGLFQDSSFQKWICKKKHGIHECKINDVVETKYFDEKIPFKILFERWIIEFIEGYNKLKSKISSCVIKKDGKSNKCIEGCTGKCECVGKWLEKKAKEWNEIKEYYKKQTNSYSYDFAYKVKSFFEQQPFDSYAEEAKKVFDNEIEEDDMWGCTGNIICDSEHKEKVYEDFITKLLERLQKKIETCKEKNKQNDSTCEAPPTGTPNTPDISLPPHIHPPPFCNVPPNPCGDKDATNVVGVEVVAEILHQEAKDTMVKNSVVGSSDKAKGAKKVQDKSESVLKGDISQAQFKKGITGTGLNSECDITDQHTNDSRHGTNAYKGPCTGKDRDNNGVRMKIGTPWKPGSQIQMSAEDIYMPPRRQHMCTSNLEKLHVESVTKEDKASHSLLGDVLLSAKMDAQKIKNVYKEQNDKSELTDENDKATICRAIRYSFADIADIIRGRDLWEKNGDAKRLQGYLKTVFGNIYNSLKKKHPSVAEKYSQDDSDYIKIREDWWEANRAKIWEAMKCSIKDLNVLSSEGKLSDYCGYSDHTPLDDYIPQRLRWMTEWAEWYCKEQSRAYTTLVNGCKQCREMGGKCMKDDGKCEKCTQACNTYKQKIKKWEDQWKEISKKYKTLYQQAKGSVNGATTSSTTDEKDKDVVAFLKQLHEKNKDSNKIYETAEGYIHQEAHNSDCQKQTRFCKNPSGNTSSGNTSSGKDDNKEYAFSLEPHEYKGACKCKDRPQQEDGGSVGRNETFDETTRTKSTPASEDEEDDDDNLENDDNEDAEGDDVDQDSRHEESGPPAPAGESLARSLPPLPTGKEVEDDDDDDDDDGSDVEEEEEEDDEDEVESDEDSEGEVEESEEETEEAEDTGRGEESPQPAAPAAPQPPTPQLLDDPLLKTALMSSTILWMVGIGFAALTYFLLKKKSKSSVDLLRVLNIPKGDYEMPTLKSKNRYIPYRSGQYKGKTYIYMEGDTSGDEDKYMFLSDTTDITSSESEYEELDINDIYAPRAPKYKTLIEVVLEPSKRDTPSSDAPMNKFTDDEWNQLKQDFISGILENEQKDLPKNNISGNTPMNTQPNTLYFNKPEEKPFITSIHDRNLYSGEEISYNIDMSTNSMDDGQYVSNNVYSGIDLINDTLSGNQHIDIYDEVLKRKENELFGTNYKKNISNNSVAKELCGDPIMNQINLLHKWLDRHRDMCEKWNTKEELLDKLNEQWNKDNDGGDIPNDNKKLNTDVSIQIDMDDPKPINQFSNMDINVDTPTMDNMEDDIYYDVNDNDDDNDQPSVDDIPMDHNKVDVDVPKKVHIEMKILNNTSNGSLEQQFPISDVWNI</sequence>
<feature type="domain" description="Duffy-antigen binding" evidence="4">
    <location>
        <begin position="891"/>
        <end position="1121"/>
    </location>
</feature>
<name>W4IRF5_PLAFP</name>
<evidence type="ECO:0000313" key="9">
    <source>
        <dbReference type="EMBL" id="ETW52012.1"/>
    </source>
</evidence>
<dbReference type="OrthoDB" id="379146at2759"/>
<evidence type="ECO:0000313" key="10">
    <source>
        <dbReference type="Proteomes" id="UP000019103"/>
    </source>
</evidence>
<feature type="region of interest" description="Disordered" evidence="1">
    <location>
        <begin position="2003"/>
        <end position="2030"/>
    </location>
</feature>
<dbReference type="InterPro" id="IPR029210">
    <property type="entry name" value="PfEMP1_NTS"/>
</dbReference>
<dbReference type="Gene3D" id="1.20.1310.20">
    <property type="entry name" value="Duffy-antigen binding domain"/>
    <property type="match status" value="4"/>
</dbReference>
<evidence type="ECO:0000256" key="1">
    <source>
        <dbReference type="SAM" id="MobiDB-lite"/>
    </source>
</evidence>
<dbReference type="InterPro" id="IPR054595">
    <property type="entry name" value="DBL_C"/>
</dbReference>
<accession>W4IRF5</accession>
<evidence type="ECO:0000259" key="7">
    <source>
        <dbReference type="Pfam" id="PF18562"/>
    </source>
</evidence>
<dbReference type="Gene3D" id="1.20.58.830">
    <property type="match status" value="4"/>
</dbReference>
<feature type="compositionally biased region" description="Polar residues" evidence="1">
    <location>
        <begin position="1"/>
        <end position="16"/>
    </location>
</feature>
<dbReference type="InterPro" id="IPR042202">
    <property type="entry name" value="Duffy-ag-bd_sf"/>
</dbReference>
<dbReference type="Pfam" id="PF22672">
    <property type="entry name" value="DBL_C"/>
    <property type="match status" value="2"/>
</dbReference>
<keyword evidence="2" id="KW-0812">Transmembrane</keyword>
<dbReference type="Pfam" id="PF15445">
    <property type="entry name" value="ATS"/>
    <property type="match status" value="1"/>
</dbReference>
<dbReference type="Gene3D" id="1.10.1900.40">
    <property type="entry name" value="Acidic terminal segments, variant surface antigen of PfEMP1"/>
    <property type="match status" value="2"/>
</dbReference>
<feature type="transmembrane region" description="Helical" evidence="2">
    <location>
        <begin position="2578"/>
        <end position="2600"/>
    </location>
</feature>
<evidence type="ECO:0000259" key="6">
    <source>
        <dbReference type="Pfam" id="PF15447"/>
    </source>
</evidence>
<keyword evidence="2" id="KW-1133">Transmembrane helix</keyword>
<organism evidence="9 10">
    <name type="scientific">Plasmodium falciparum (isolate Palo Alto / Uganda)</name>
    <dbReference type="NCBI Taxonomy" id="57270"/>
    <lineage>
        <taxon>Eukaryota</taxon>
        <taxon>Sar</taxon>
        <taxon>Alveolata</taxon>
        <taxon>Apicomplexa</taxon>
        <taxon>Aconoidasida</taxon>
        <taxon>Haemosporida</taxon>
        <taxon>Plasmodiidae</taxon>
        <taxon>Plasmodium</taxon>
        <taxon>Plasmodium (Laverania)</taxon>
    </lineage>
</organism>
<dbReference type="GO" id="GO:0046789">
    <property type="term" value="F:host cell surface receptor binding"/>
    <property type="evidence" value="ECO:0007669"/>
    <property type="project" value="InterPro"/>
</dbReference>
<dbReference type="Proteomes" id="UP000019103">
    <property type="component" value="Unassembled WGS sequence"/>
</dbReference>
<dbReference type="FunFam" id="1.10.1900.40:FF:000001">
    <property type="entry name" value="Erythrocyte membrane protein 1"/>
    <property type="match status" value="1"/>
</dbReference>
<dbReference type="SUPFAM" id="SSF140924">
    <property type="entry name" value="Duffy binding domain-like"/>
    <property type="match status" value="6"/>
</dbReference>
<evidence type="ECO:0000259" key="8">
    <source>
        <dbReference type="Pfam" id="PF22672"/>
    </source>
</evidence>
<feature type="domain" description="Duffy-binding-like" evidence="3">
    <location>
        <begin position="1740"/>
        <end position="1889"/>
    </location>
</feature>
<dbReference type="Pfam" id="PF03011">
    <property type="entry name" value="PFEMP"/>
    <property type="match status" value="2"/>
</dbReference>
<feature type="region of interest" description="Disordered" evidence="1">
    <location>
        <begin position="2372"/>
        <end position="2396"/>
    </location>
</feature>
<feature type="region of interest" description="Disordered" evidence="1">
    <location>
        <begin position="2411"/>
        <end position="2570"/>
    </location>
</feature>
<feature type="domain" description="Cysteine-rich interdomain region 1 gamma" evidence="7">
    <location>
        <begin position="509"/>
        <end position="559"/>
    </location>
</feature>
<evidence type="ECO:0000259" key="3">
    <source>
        <dbReference type="Pfam" id="PF03011"/>
    </source>
</evidence>
<dbReference type="EMBL" id="KI927424">
    <property type="protein sequence ID" value="ETW52012.1"/>
    <property type="molecule type" value="Genomic_DNA"/>
</dbReference>
<feature type="compositionally biased region" description="Low complexity" evidence="1">
    <location>
        <begin position="2380"/>
        <end position="2390"/>
    </location>
</feature>
<evidence type="ECO:0000256" key="2">
    <source>
        <dbReference type="SAM" id="Phobius"/>
    </source>
</evidence>
<feature type="domain" description="Duffy-antigen binding" evidence="4">
    <location>
        <begin position="1269"/>
        <end position="1434"/>
    </location>
</feature>
<feature type="domain" description="Duffy-binding-like" evidence="8">
    <location>
        <begin position="318"/>
        <end position="466"/>
    </location>
</feature>
<dbReference type="InterPro" id="IPR041480">
    <property type="entry name" value="CIDR1_gamma"/>
</dbReference>
<feature type="compositionally biased region" description="Basic and acidic residues" evidence="1">
    <location>
        <begin position="813"/>
        <end position="822"/>
    </location>
</feature>
<dbReference type="InterPro" id="IPR008602">
    <property type="entry name" value="Duffy-antigen-binding"/>
</dbReference>
<dbReference type="InterPro" id="IPR004258">
    <property type="entry name" value="DBL"/>
</dbReference>
<dbReference type="OMA" id="KETHMSA"/>
<dbReference type="FunFam" id="1.20.1310.20:FF:000003">
    <property type="entry name" value="Erythrocyte membrane protein 1, PfEMP1"/>
    <property type="match status" value="1"/>
</dbReference>
<proteinExistence type="predicted"/>
<dbReference type="FunFam" id="1.20.58.830:FF:000002">
    <property type="entry name" value="Erythrocyte membrane protein 1, PfEMP1"/>
    <property type="match status" value="1"/>
</dbReference>
<evidence type="ECO:0000259" key="4">
    <source>
        <dbReference type="Pfam" id="PF05424"/>
    </source>
</evidence>
<feature type="compositionally biased region" description="Basic residues" evidence="1">
    <location>
        <begin position="735"/>
        <end position="758"/>
    </location>
</feature>
<dbReference type="Pfam" id="PF05424">
    <property type="entry name" value="Duffy_binding"/>
    <property type="match status" value="4"/>
</dbReference>
<protein>
    <recommendedName>
        <fullName evidence="11">Erythrocyte membrane protein 1</fullName>
    </recommendedName>
</protein>
<dbReference type="FunFam" id="1.20.58.830:FF:000021">
    <property type="entry name" value="Erythrocyte membrane protein 1, PfEMP1"/>
    <property type="match status" value="1"/>
</dbReference>
<feature type="domain" description="Duffy-antigen binding" evidence="4">
    <location>
        <begin position="2051"/>
        <end position="2239"/>
    </location>
</feature>
<feature type="compositionally biased region" description="Acidic residues" evidence="1">
    <location>
        <begin position="790"/>
        <end position="799"/>
    </location>
</feature>
<feature type="compositionally biased region" description="Acidic residues" evidence="1">
    <location>
        <begin position="2443"/>
        <end position="2467"/>
    </location>
</feature>
<feature type="compositionally biased region" description="Pro residues" evidence="1">
    <location>
        <begin position="2556"/>
        <end position="2567"/>
    </location>
</feature>
<dbReference type="Pfam" id="PF15447">
    <property type="entry name" value="NTS"/>
    <property type="match status" value="1"/>
</dbReference>
<feature type="domain" description="Plasmodium falciparum erythrocyte membrane protein 1 acidic terminal segment" evidence="5">
    <location>
        <begin position="2583"/>
        <end position="3008"/>
    </location>
</feature>
<evidence type="ECO:0008006" key="11">
    <source>
        <dbReference type="Google" id="ProtNLM"/>
    </source>
</evidence>
<reference evidence="9 10" key="1">
    <citation type="submission" date="2013-02" db="EMBL/GenBank/DDBJ databases">
        <title>The Genome Annotation of Plasmodium falciparum Palo Alto/Uganda.</title>
        <authorList>
            <consortium name="The Broad Institute Genome Sequencing Platform"/>
            <consortium name="The Broad Institute Genome Sequencing Center for Infectious Disease"/>
            <person name="Neafsey D."/>
            <person name="Hoffman S."/>
            <person name="Volkman S."/>
            <person name="Rosenthal P."/>
            <person name="Walker B."/>
            <person name="Young S.K."/>
            <person name="Zeng Q."/>
            <person name="Gargeya S."/>
            <person name="Fitzgerald M."/>
            <person name="Haas B."/>
            <person name="Abouelleil A."/>
            <person name="Allen A.W."/>
            <person name="Alvarado L."/>
            <person name="Arachchi H.M."/>
            <person name="Berlin A.M."/>
            <person name="Chapman S.B."/>
            <person name="Gainer-Dewar J."/>
            <person name="Goldberg J."/>
            <person name="Griggs A."/>
            <person name="Gujja S."/>
            <person name="Hansen M."/>
            <person name="Howarth C."/>
            <person name="Imamovic A."/>
            <person name="Ireland A."/>
            <person name="Larimer J."/>
            <person name="McCowan C."/>
            <person name="Murphy C."/>
            <person name="Pearson M."/>
            <person name="Poon T.W."/>
            <person name="Priest M."/>
            <person name="Roberts A."/>
            <person name="Saif S."/>
            <person name="Shea T."/>
            <person name="Sisk P."/>
            <person name="Sykes S."/>
            <person name="Wortman J."/>
            <person name="Nusbaum C."/>
            <person name="Birren B."/>
        </authorList>
    </citation>
    <scope>NUCLEOTIDE SEQUENCE [LARGE SCALE GENOMIC DNA]</scope>
    <source>
        <strain evidence="9 10">Palo Alto/Uganda</strain>
    </source>
</reference>
<feature type="compositionally biased region" description="Acidic residues" evidence="1">
    <location>
        <begin position="2498"/>
        <end position="2545"/>
    </location>
</feature>
<dbReference type="InterPro" id="IPR029211">
    <property type="entry name" value="PfEMP1_ATS"/>
</dbReference>
<dbReference type="Pfam" id="PF18562">
    <property type="entry name" value="CIDR1_gamma"/>
    <property type="match status" value="1"/>
</dbReference>
<feature type="domain" description="Plasmodium falciparum erythrocyte membrane protein-1 N-terminal segment" evidence="6">
    <location>
        <begin position="21"/>
        <end position="56"/>
    </location>
</feature>
<keyword evidence="2" id="KW-0472">Membrane</keyword>
<dbReference type="InterPro" id="IPR044932">
    <property type="entry name" value="PfEMP1_ATS_sf"/>
</dbReference>
<gene>
    <name evidence="9" type="ORF">PFUGPA_05988</name>
</gene>
<feature type="compositionally biased region" description="Polar residues" evidence="1">
    <location>
        <begin position="827"/>
        <end position="838"/>
    </location>
</feature>